<dbReference type="InterPro" id="IPR045058">
    <property type="entry name" value="GIMA/IAN/Toc"/>
</dbReference>
<dbReference type="Gramene" id="ESQ38581">
    <property type="protein sequence ID" value="ESQ38581"/>
    <property type="gene ID" value="EUTSA_v10028785mg"/>
</dbReference>
<evidence type="ECO:0000256" key="3">
    <source>
        <dbReference type="ARBA" id="ARBA00023134"/>
    </source>
</evidence>
<keyword evidence="7" id="KW-1185">Reference proteome</keyword>
<sequence>MEAMPCDSSEVYVDVDWKPERTLVLLGRTGNGKSATGNSILGETKFRSRPGGRSITKKCELHQSNLPNGQKVNVIDTPGLFTASSTQDFTIREIVRCLRLARDGIDAVLLVFSVRNRLTEEEQLTLRTLKILFGNDIVDYMIVVFTNGDEFDDGGSLDEYLEDCPEFQEILMECDGRKVLFDNRRKISKSKNDKQVQDLLNLVEQVSKKNNGKSFMADILLELKENEETFEEKQKQIEEMKGRSSKHEISQVKKEVEKSYNEMLEGIKEKISNQLKESMKDVKEQLAKAQVAREETEKKMSEIQKLSSDEIRRLREQLNKAEKETASLRNELNKKCSVL</sequence>
<name>V4N0Q4_EUTSA</name>
<dbReference type="FunFam" id="3.40.50.300:FF:000840">
    <property type="entry name" value="Immune-associated nucleotide-binding protein 9"/>
    <property type="match status" value="1"/>
</dbReference>
<feature type="coiled-coil region" evidence="4">
    <location>
        <begin position="268"/>
        <end position="331"/>
    </location>
</feature>
<organism evidence="6 7">
    <name type="scientific">Eutrema salsugineum</name>
    <name type="common">Saltwater cress</name>
    <name type="synonym">Sisymbrium salsugineum</name>
    <dbReference type="NCBI Taxonomy" id="72664"/>
    <lineage>
        <taxon>Eukaryota</taxon>
        <taxon>Viridiplantae</taxon>
        <taxon>Streptophyta</taxon>
        <taxon>Embryophyta</taxon>
        <taxon>Tracheophyta</taxon>
        <taxon>Spermatophyta</taxon>
        <taxon>Magnoliopsida</taxon>
        <taxon>eudicotyledons</taxon>
        <taxon>Gunneridae</taxon>
        <taxon>Pentapetalae</taxon>
        <taxon>rosids</taxon>
        <taxon>malvids</taxon>
        <taxon>Brassicales</taxon>
        <taxon>Brassicaceae</taxon>
        <taxon>Eutremeae</taxon>
        <taxon>Eutrema</taxon>
    </lineage>
</organism>
<dbReference type="Gene3D" id="3.40.50.300">
    <property type="entry name" value="P-loop containing nucleotide triphosphate hydrolases"/>
    <property type="match status" value="1"/>
</dbReference>
<dbReference type="PANTHER" id="PTHR10903">
    <property type="entry name" value="GTPASE, IMAP FAMILY MEMBER-RELATED"/>
    <property type="match status" value="1"/>
</dbReference>
<dbReference type="InterPro" id="IPR006703">
    <property type="entry name" value="G_AIG1"/>
</dbReference>
<keyword evidence="4" id="KW-0175">Coiled coil</keyword>
<dbReference type="SUPFAM" id="SSF52540">
    <property type="entry name" value="P-loop containing nucleoside triphosphate hydrolases"/>
    <property type="match status" value="1"/>
</dbReference>
<evidence type="ECO:0000256" key="1">
    <source>
        <dbReference type="ARBA" id="ARBA00008535"/>
    </source>
</evidence>
<comment type="similarity">
    <text evidence="1">Belongs to the TRAFAC class TrmE-Era-EngA-EngB-Septin-like GTPase superfamily. AIG1/Toc34/Toc159-like paraseptin GTPase family. IAN subfamily.</text>
</comment>
<dbReference type="CDD" id="cd01852">
    <property type="entry name" value="AIG1"/>
    <property type="match status" value="1"/>
</dbReference>
<evidence type="ECO:0000259" key="5">
    <source>
        <dbReference type="PROSITE" id="PS51720"/>
    </source>
</evidence>
<dbReference type="OMA" id="SRYSIML"/>
<dbReference type="Proteomes" id="UP000030689">
    <property type="component" value="Unassembled WGS sequence"/>
</dbReference>
<gene>
    <name evidence="6" type="ORF">EUTSA_v10028785mg</name>
</gene>
<dbReference type="eggNOG" id="ENOG502R7PE">
    <property type="taxonomic scope" value="Eukaryota"/>
</dbReference>
<feature type="coiled-coil region" evidence="4">
    <location>
        <begin position="216"/>
        <end position="243"/>
    </location>
</feature>
<evidence type="ECO:0000256" key="4">
    <source>
        <dbReference type="SAM" id="Coils"/>
    </source>
</evidence>
<evidence type="ECO:0000256" key="2">
    <source>
        <dbReference type="ARBA" id="ARBA00022741"/>
    </source>
</evidence>
<evidence type="ECO:0000313" key="6">
    <source>
        <dbReference type="EMBL" id="ESQ38581.1"/>
    </source>
</evidence>
<dbReference type="STRING" id="72664.V4N0Q4"/>
<reference evidence="6 7" key="1">
    <citation type="journal article" date="2013" name="Front. Plant Sci.">
        <title>The Reference Genome of the Halophytic Plant Eutrema salsugineum.</title>
        <authorList>
            <person name="Yang R."/>
            <person name="Jarvis D.E."/>
            <person name="Chen H."/>
            <person name="Beilstein M.A."/>
            <person name="Grimwood J."/>
            <person name="Jenkins J."/>
            <person name="Shu S."/>
            <person name="Prochnik S."/>
            <person name="Xin M."/>
            <person name="Ma C."/>
            <person name="Schmutz J."/>
            <person name="Wing R.A."/>
            <person name="Mitchell-Olds T."/>
            <person name="Schumaker K.S."/>
            <person name="Wang X."/>
        </authorList>
    </citation>
    <scope>NUCLEOTIDE SEQUENCE [LARGE SCALE GENOMIC DNA]</scope>
</reference>
<proteinExistence type="inferred from homology"/>
<dbReference type="EMBL" id="KI517537">
    <property type="protein sequence ID" value="ESQ38581.1"/>
    <property type="molecule type" value="Genomic_DNA"/>
</dbReference>
<dbReference type="PANTHER" id="PTHR10903:SF122">
    <property type="entry name" value="IMMUNE-ASSOCIATED NUCLEOTIDE-BINDING PROTEIN 11-RELATED"/>
    <property type="match status" value="1"/>
</dbReference>
<keyword evidence="3" id="KW-0342">GTP-binding</keyword>
<dbReference type="PROSITE" id="PS51720">
    <property type="entry name" value="G_AIG1"/>
    <property type="match status" value="1"/>
</dbReference>
<dbReference type="InterPro" id="IPR027417">
    <property type="entry name" value="P-loop_NTPase"/>
</dbReference>
<keyword evidence="2" id="KW-0547">Nucleotide-binding</keyword>
<evidence type="ECO:0000313" key="7">
    <source>
        <dbReference type="Proteomes" id="UP000030689"/>
    </source>
</evidence>
<dbReference type="AlphaFoldDB" id="V4N0Q4"/>
<protein>
    <recommendedName>
        <fullName evidence="5">AIG1-type G domain-containing protein</fullName>
    </recommendedName>
</protein>
<feature type="domain" description="AIG1-type G" evidence="5">
    <location>
        <begin position="18"/>
        <end position="224"/>
    </location>
</feature>
<dbReference type="OrthoDB" id="8954335at2759"/>
<dbReference type="KEGG" id="eus:EUTSA_v10028785mg"/>
<dbReference type="GO" id="GO:0005525">
    <property type="term" value="F:GTP binding"/>
    <property type="evidence" value="ECO:0007669"/>
    <property type="project" value="UniProtKB-KW"/>
</dbReference>
<dbReference type="Pfam" id="PF04548">
    <property type="entry name" value="AIG1"/>
    <property type="match status" value="1"/>
</dbReference>
<accession>V4N0Q4</accession>